<protein>
    <submittedName>
        <fullName evidence="1">Uncharacterized protein</fullName>
    </submittedName>
</protein>
<comment type="caution">
    <text evidence="1">The sequence shown here is derived from an EMBL/GenBank/DDBJ whole genome shotgun (WGS) entry which is preliminary data.</text>
</comment>
<name>A0A0W8FQ07_9ZZZZ</name>
<gene>
    <name evidence="1" type="ORF">ASZ90_007847</name>
</gene>
<evidence type="ECO:0000313" key="1">
    <source>
        <dbReference type="EMBL" id="KUG22387.1"/>
    </source>
</evidence>
<proteinExistence type="predicted"/>
<dbReference type="AlphaFoldDB" id="A0A0W8FQ07"/>
<sequence length="221" mass="25222">MERKSGKIILFLALFLFVLDNILIAKVMAEPPKPFLSAIVLFGMPPLKEIKKNRSIKADKCFRKYLKAIPPESYLLSAAGPSGTKDALNYRRRNLEEQIVVIMGEKTRDEARSFSQAVPLCIEWEGMSEGPLDEANFVDNWLLKRPDTSIAQFLYLFKAHRLRAAYESARACYEKGLWPVLAVKYKETLNKIRSSENSLIPCIARSLEVQPYVYLEGYGRP</sequence>
<dbReference type="EMBL" id="LNQE01000972">
    <property type="protein sequence ID" value="KUG22387.1"/>
    <property type="molecule type" value="Genomic_DNA"/>
</dbReference>
<accession>A0A0W8FQ07</accession>
<reference evidence="1" key="1">
    <citation type="journal article" date="2015" name="Proc. Natl. Acad. Sci. U.S.A.">
        <title>Networks of energetic and metabolic interactions define dynamics in microbial communities.</title>
        <authorList>
            <person name="Embree M."/>
            <person name="Liu J.K."/>
            <person name="Al-Bassam M.M."/>
            <person name="Zengler K."/>
        </authorList>
    </citation>
    <scope>NUCLEOTIDE SEQUENCE</scope>
</reference>
<organism evidence="1">
    <name type="scientific">hydrocarbon metagenome</name>
    <dbReference type="NCBI Taxonomy" id="938273"/>
    <lineage>
        <taxon>unclassified sequences</taxon>
        <taxon>metagenomes</taxon>
        <taxon>ecological metagenomes</taxon>
    </lineage>
</organism>